<name>A0A371HXA9_MUCPR</name>
<feature type="non-terminal residue" evidence="8">
    <location>
        <position position="1"/>
    </location>
</feature>
<keyword evidence="9" id="KW-1185">Reference proteome</keyword>
<organism evidence="8 9">
    <name type="scientific">Mucuna pruriens</name>
    <name type="common">Velvet bean</name>
    <name type="synonym">Dolichos pruriens</name>
    <dbReference type="NCBI Taxonomy" id="157652"/>
    <lineage>
        <taxon>Eukaryota</taxon>
        <taxon>Viridiplantae</taxon>
        <taxon>Streptophyta</taxon>
        <taxon>Embryophyta</taxon>
        <taxon>Tracheophyta</taxon>
        <taxon>Spermatophyta</taxon>
        <taxon>Magnoliopsida</taxon>
        <taxon>eudicotyledons</taxon>
        <taxon>Gunneridae</taxon>
        <taxon>Pentapetalae</taxon>
        <taxon>rosids</taxon>
        <taxon>fabids</taxon>
        <taxon>Fabales</taxon>
        <taxon>Fabaceae</taxon>
        <taxon>Papilionoideae</taxon>
        <taxon>50 kb inversion clade</taxon>
        <taxon>NPAAA clade</taxon>
        <taxon>indigoferoid/millettioid clade</taxon>
        <taxon>Phaseoleae</taxon>
        <taxon>Mucuna</taxon>
    </lineage>
</organism>
<evidence type="ECO:0000256" key="5">
    <source>
        <dbReference type="ARBA" id="ARBA00023242"/>
    </source>
</evidence>
<dbReference type="InterPro" id="IPR023393">
    <property type="entry name" value="START-like_dom_sf"/>
</dbReference>
<sequence>VIMVDEGMRDSQMGADNPDVFYQNDTLQNNNGNGSSAFSSEQSTNVNTPLSDSSSTDMIMSNGLIMHRASDLLFGFSIYAEPTKTRIIEHTCSAMYELLNIGIAGQPLWQPHTNDGYEILNVVEYSKQFGQVDPTLSEIVKLMEVGEPQNLPSFDAYQTEPPISNATLGVALQIEASRDTAYINMTPISVVELLMDMNQWSNVFYNIVSKATIVGTLLGVEGSCDDKLHVMSTELHLPTPVIPTREYYFGRYSKQLSPDTWGVVDISLDKFIPSPTSNFWKRPSGCIITEMPNGYSKVVWVEHVEVDSSLLDDYFQPLVAHTLAFGATRWLNCLVRYSEWLQTLKATTCVADEGVFIPQSGRTSFLKLADRMMKNFCANISATIDNPWMQIATFRGSTDVRVIVKNNLEDTLKPPGTSVVFTTSLWLEISPNRLFNFLRNESSRTKWDSLSRRLTIREFASMFKGENPGNRVSLMRATSAQGKLVIFYLQESYTDSTGSYVVYAPLDEAALTALANGSDPDKVIILPSGFSILPAGTLPGEGHNRGTGSFLTVAFHIVESATSRSFIPPESIETIYKIIMDTVSSIKNEVLYLNRPTTRQRIEI</sequence>
<dbReference type="PROSITE" id="PS50848">
    <property type="entry name" value="START"/>
    <property type="match status" value="1"/>
</dbReference>
<gene>
    <name evidence="8" type="primary">PDF2</name>
    <name evidence="8" type="ORF">CR513_08465</name>
</gene>
<proteinExistence type="predicted"/>
<dbReference type="GO" id="GO:0003677">
    <property type="term" value="F:DNA binding"/>
    <property type="evidence" value="ECO:0007669"/>
    <property type="project" value="UniProtKB-KW"/>
</dbReference>
<feature type="compositionally biased region" description="Low complexity" evidence="6">
    <location>
        <begin position="29"/>
        <end position="40"/>
    </location>
</feature>
<dbReference type="InterPro" id="IPR057993">
    <property type="entry name" value="HD-Zip_IV_C"/>
</dbReference>
<dbReference type="InterPro" id="IPR002913">
    <property type="entry name" value="START_lipid-bd_dom"/>
</dbReference>
<dbReference type="EMBL" id="QJKJ01001469">
    <property type="protein sequence ID" value="RDY07422.1"/>
    <property type="molecule type" value="Genomic_DNA"/>
</dbReference>
<dbReference type="SUPFAM" id="SSF55961">
    <property type="entry name" value="Bet v1-like"/>
    <property type="match status" value="2"/>
</dbReference>
<comment type="caution">
    <text evidence="8">The sequence shown here is derived from an EMBL/GenBank/DDBJ whole genome shotgun (WGS) entry which is preliminary data.</text>
</comment>
<reference evidence="8" key="1">
    <citation type="submission" date="2018-05" db="EMBL/GenBank/DDBJ databases">
        <title>Draft genome of Mucuna pruriens seed.</title>
        <authorList>
            <person name="Nnadi N.E."/>
            <person name="Vos R."/>
            <person name="Hasami M.H."/>
            <person name="Devisetty U.K."/>
            <person name="Aguiy J.C."/>
        </authorList>
    </citation>
    <scope>NUCLEOTIDE SEQUENCE [LARGE SCALE GENOMIC DNA]</scope>
    <source>
        <strain evidence="8">JCA_2017</strain>
    </source>
</reference>
<keyword evidence="5" id="KW-0539">Nucleus</keyword>
<evidence type="ECO:0000313" key="9">
    <source>
        <dbReference type="Proteomes" id="UP000257109"/>
    </source>
</evidence>
<evidence type="ECO:0000259" key="7">
    <source>
        <dbReference type="PROSITE" id="PS50848"/>
    </source>
</evidence>
<evidence type="ECO:0000256" key="6">
    <source>
        <dbReference type="SAM" id="MobiDB-lite"/>
    </source>
</evidence>
<keyword evidence="1" id="KW-0805">Transcription regulation</keyword>
<dbReference type="InterPro" id="IPR042160">
    <property type="entry name" value="HD-Zip_IV"/>
</dbReference>
<evidence type="ECO:0000256" key="2">
    <source>
        <dbReference type="ARBA" id="ARBA00023125"/>
    </source>
</evidence>
<dbReference type="Proteomes" id="UP000257109">
    <property type="component" value="Unassembled WGS sequence"/>
</dbReference>
<dbReference type="PANTHER" id="PTHR45654:SF48">
    <property type="entry name" value="START DOMAIN-CONTAINING PROTEIN"/>
    <property type="match status" value="1"/>
</dbReference>
<protein>
    <submittedName>
        <fullName evidence="8">Homeobox-leucine zipper protein PROTODERMAL FACTOR 2</fullName>
    </submittedName>
</protein>
<feature type="compositionally biased region" description="Polar residues" evidence="6">
    <location>
        <begin position="41"/>
        <end position="54"/>
    </location>
</feature>
<dbReference type="STRING" id="157652.A0A371HXA9"/>
<keyword evidence="2 8" id="KW-0238">DNA-binding</keyword>
<dbReference type="Pfam" id="PF01852">
    <property type="entry name" value="START"/>
    <property type="match status" value="1"/>
</dbReference>
<accession>A0A371HXA9</accession>
<dbReference type="AlphaFoldDB" id="A0A371HXA9"/>
<feature type="domain" description="START" evidence="7">
    <location>
        <begin position="80"/>
        <end position="343"/>
    </location>
</feature>
<evidence type="ECO:0000313" key="8">
    <source>
        <dbReference type="EMBL" id="RDY07422.1"/>
    </source>
</evidence>
<evidence type="ECO:0000256" key="3">
    <source>
        <dbReference type="ARBA" id="ARBA00023155"/>
    </source>
</evidence>
<keyword evidence="4" id="KW-0804">Transcription</keyword>
<dbReference type="SMART" id="SM00234">
    <property type="entry name" value="START"/>
    <property type="match status" value="1"/>
</dbReference>
<dbReference type="Gene3D" id="3.30.530.20">
    <property type="match status" value="1"/>
</dbReference>
<evidence type="ECO:0000256" key="4">
    <source>
        <dbReference type="ARBA" id="ARBA00023163"/>
    </source>
</evidence>
<dbReference type="GO" id="GO:0008289">
    <property type="term" value="F:lipid binding"/>
    <property type="evidence" value="ECO:0007669"/>
    <property type="project" value="InterPro"/>
</dbReference>
<feature type="region of interest" description="Disordered" evidence="6">
    <location>
        <begin position="24"/>
        <end position="54"/>
    </location>
</feature>
<dbReference type="Pfam" id="PF25797">
    <property type="entry name" value="PDF2_C"/>
    <property type="match status" value="1"/>
</dbReference>
<dbReference type="OrthoDB" id="1569773at2759"/>
<dbReference type="CDD" id="cd08875">
    <property type="entry name" value="START_ArGLABRA2_like"/>
    <property type="match status" value="1"/>
</dbReference>
<dbReference type="PANTHER" id="PTHR45654">
    <property type="entry name" value="HOMEOBOX-LEUCINE ZIPPER PROTEIN MERISTEM L1"/>
    <property type="match status" value="1"/>
</dbReference>
<keyword evidence="3 8" id="KW-0371">Homeobox</keyword>
<evidence type="ECO:0000256" key="1">
    <source>
        <dbReference type="ARBA" id="ARBA00023015"/>
    </source>
</evidence>